<feature type="transmembrane region" description="Helical" evidence="2">
    <location>
        <begin position="247"/>
        <end position="271"/>
    </location>
</feature>
<dbReference type="SMART" id="SM00267">
    <property type="entry name" value="GGDEF"/>
    <property type="match status" value="1"/>
</dbReference>
<keyword evidence="6" id="KW-1185">Reference proteome</keyword>
<dbReference type="InterPro" id="IPR029787">
    <property type="entry name" value="Nucleotide_cyclase"/>
</dbReference>
<comment type="caution">
    <text evidence="5">The sequence shown here is derived from an EMBL/GenBank/DDBJ whole genome shotgun (WGS) entry which is preliminary data.</text>
</comment>
<dbReference type="PANTHER" id="PTHR46663">
    <property type="entry name" value="DIGUANYLATE CYCLASE DGCT-RELATED"/>
    <property type="match status" value="1"/>
</dbReference>
<dbReference type="Proteomes" id="UP001617669">
    <property type="component" value="Unassembled WGS sequence"/>
</dbReference>
<dbReference type="Pfam" id="PF07695">
    <property type="entry name" value="7TMR-DISM_7TM"/>
    <property type="match status" value="1"/>
</dbReference>
<dbReference type="InterPro" id="IPR043128">
    <property type="entry name" value="Rev_trsase/Diguanyl_cyclase"/>
</dbReference>
<dbReference type="Pfam" id="PF07696">
    <property type="entry name" value="7TMR-DISMED2"/>
    <property type="match status" value="1"/>
</dbReference>
<feature type="domain" description="GGDEF" evidence="4">
    <location>
        <begin position="481"/>
        <end position="611"/>
    </location>
</feature>
<feature type="signal peptide" evidence="3">
    <location>
        <begin position="1"/>
        <end position="20"/>
    </location>
</feature>
<feature type="transmembrane region" description="Helical" evidence="2">
    <location>
        <begin position="184"/>
        <end position="208"/>
    </location>
</feature>
<dbReference type="Gene3D" id="3.30.70.270">
    <property type="match status" value="1"/>
</dbReference>
<evidence type="ECO:0000256" key="2">
    <source>
        <dbReference type="SAM" id="Phobius"/>
    </source>
</evidence>
<organism evidence="5 6">
    <name type="scientific">Methylobacillus methanolivorans</name>
    <dbReference type="NCBI Taxonomy" id="1848927"/>
    <lineage>
        <taxon>Bacteria</taxon>
        <taxon>Pseudomonadati</taxon>
        <taxon>Pseudomonadota</taxon>
        <taxon>Betaproteobacteria</taxon>
        <taxon>Nitrosomonadales</taxon>
        <taxon>Methylophilaceae</taxon>
        <taxon>Methylobacillus</taxon>
    </lineage>
</organism>
<evidence type="ECO:0000256" key="1">
    <source>
        <dbReference type="SAM" id="Coils"/>
    </source>
</evidence>
<feature type="transmembrane region" description="Helical" evidence="2">
    <location>
        <begin position="215"/>
        <end position="235"/>
    </location>
</feature>
<dbReference type="Gene3D" id="2.60.40.2380">
    <property type="match status" value="1"/>
</dbReference>
<evidence type="ECO:0000259" key="4">
    <source>
        <dbReference type="PROSITE" id="PS50887"/>
    </source>
</evidence>
<keyword evidence="2" id="KW-0472">Membrane</keyword>
<dbReference type="RefSeq" id="WP_400881033.1">
    <property type="nucleotide sequence ID" value="NZ_JBIWXY010000001.1"/>
</dbReference>
<dbReference type="NCBIfam" id="TIGR00254">
    <property type="entry name" value="GGDEF"/>
    <property type="match status" value="1"/>
</dbReference>
<keyword evidence="2" id="KW-0812">Transmembrane</keyword>
<evidence type="ECO:0000313" key="6">
    <source>
        <dbReference type="Proteomes" id="UP001617669"/>
    </source>
</evidence>
<protein>
    <submittedName>
        <fullName evidence="5">7TM diverse intracellular signaling domain-containing protein</fullName>
    </submittedName>
</protein>
<dbReference type="EMBL" id="JBIWXY010000001">
    <property type="protein sequence ID" value="MFJ5446016.1"/>
    <property type="molecule type" value="Genomic_DNA"/>
</dbReference>
<evidence type="ECO:0000256" key="3">
    <source>
        <dbReference type="SAM" id="SignalP"/>
    </source>
</evidence>
<feature type="chain" id="PRO_5046363249" evidence="3">
    <location>
        <begin position="21"/>
        <end position="618"/>
    </location>
</feature>
<keyword evidence="1" id="KW-0175">Coiled coil</keyword>
<accession>A0ABW8GKT7</accession>
<dbReference type="InterPro" id="IPR011622">
    <property type="entry name" value="7TMR_DISM_rcpt_extracell_dom2"/>
</dbReference>
<evidence type="ECO:0000313" key="5">
    <source>
        <dbReference type="EMBL" id="MFJ5446016.1"/>
    </source>
</evidence>
<reference evidence="5 6" key="1">
    <citation type="submission" date="2024-11" db="EMBL/GenBank/DDBJ databases">
        <authorList>
            <person name="Kaparullina E.N."/>
            <person name="Delegan Y.A."/>
            <person name="Doronina N.V."/>
        </authorList>
    </citation>
    <scope>NUCLEOTIDE SEQUENCE [LARGE SCALE GENOMIC DNA]</scope>
    <source>
        <strain evidence="5 6">7sh_L</strain>
    </source>
</reference>
<proteinExistence type="predicted"/>
<dbReference type="InterPro" id="IPR000160">
    <property type="entry name" value="GGDEF_dom"/>
</dbReference>
<sequence length="618" mass="69126">MLHRLVTLMLLWVFHACAWAQPSALHLDNSQGVVHVGSFLQYLEDPDHQLRLQDLPSLREGGAWKPALNVHGNVNLGYSHSAYWFALPISVSSGTTRERLLEVAFASLDHVEVFVPDDNGAYQRQVSGDLYPFSQRPYPHRHMVFPLNLPTGDHVIYIRVESKGTLTVPINIWQVKAMHAHDQYAYSLLSLYYGALLALFFYNFLIYLSTRETVFLFYVAFVGSMVVAQASLNGLGNQFLWPDWPAWGNVALPCGMAATGFFGVFFSRIFLNTRNTFPRLDAVMLAFAILFALIILSPFAVPYQWSALAVSLSGVIFALFVTVVAIMSYMRHNPGAFYFLLAWGAVLAGVVILGLRNIGWVPTNAFTIYAMQIGSAIEMLMLSFALADRITIMRKEKEQAQRDTLNAKQELVDALIKTEHELEERVTLRTKEIEAVNTQLRHKERELRYMALHDALTGLANRTLMNDSLKRALARAWRDKGVVAVLLVDLDGFKEINDAYGHAAGDIVLQVVAARLRKVTRVSDVTARLGGDEFVVILEDIHGEDDAIRIAEKLVQELARPLEGGLHISASIGIALSAGAQVTDDVLLRHADKAMYQAKLAGRNRWHVADDMECDSMR</sequence>
<feature type="transmembrane region" description="Helical" evidence="2">
    <location>
        <begin position="367"/>
        <end position="387"/>
    </location>
</feature>
<dbReference type="PANTHER" id="PTHR46663:SF2">
    <property type="entry name" value="GGDEF DOMAIN-CONTAINING PROTEIN"/>
    <property type="match status" value="1"/>
</dbReference>
<dbReference type="Pfam" id="PF00990">
    <property type="entry name" value="GGDEF"/>
    <property type="match status" value="1"/>
</dbReference>
<dbReference type="InterPro" id="IPR011623">
    <property type="entry name" value="7TMR_DISM_rcpt_extracell_dom1"/>
</dbReference>
<feature type="coiled-coil region" evidence="1">
    <location>
        <begin position="390"/>
        <end position="425"/>
    </location>
</feature>
<feature type="transmembrane region" description="Helical" evidence="2">
    <location>
        <begin position="307"/>
        <end position="329"/>
    </location>
</feature>
<dbReference type="SUPFAM" id="SSF55073">
    <property type="entry name" value="Nucleotide cyclase"/>
    <property type="match status" value="1"/>
</dbReference>
<gene>
    <name evidence="5" type="ORF">ACIKP9_07225</name>
</gene>
<keyword evidence="3" id="KW-0732">Signal</keyword>
<dbReference type="PROSITE" id="PS50887">
    <property type="entry name" value="GGDEF"/>
    <property type="match status" value="1"/>
</dbReference>
<dbReference type="CDD" id="cd01949">
    <property type="entry name" value="GGDEF"/>
    <property type="match status" value="1"/>
</dbReference>
<feature type="transmembrane region" description="Helical" evidence="2">
    <location>
        <begin position="283"/>
        <end position="301"/>
    </location>
</feature>
<dbReference type="InterPro" id="IPR052163">
    <property type="entry name" value="DGC-Regulatory_Protein"/>
</dbReference>
<keyword evidence="2" id="KW-1133">Transmembrane helix</keyword>
<feature type="transmembrane region" description="Helical" evidence="2">
    <location>
        <begin position="336"/>
        <end position="355"/>
    </location>
</feature>
<name>A0ABW8GKT7_9PROT</name>